<evidence type="ECO:0000313" key="2">
    <source>
        <dbReference type="Proteomes" id="UP000824139"/>
    </source>
</evidence>
<organism evidence="1 2">
    <name type="scientific">Candidatus Scatenecus faecavium</name>
    <dbReference type="NCBI Taxonomy" id="2840915"/>
    <lineage>
        <taxon>Bacteria</taxon>
        <taxon>Candidatus Scatenecus</taxon>
    </lineage>
</organism>
<dbReference type="Proteomes" id="UP000824139">
    <property type="component" value="Unassembled WGS sequence"/>
</dbReference>
<sequence>MQNNSITFTSNIKFVSRSAFDLIKGGDRIGYKHNEPNLMKAKEFYSEQIRTCTGGGLVNPLKEAEGFHLWDDYQNELDFHDILVKMFRFVKNPEHGLLLGGKDLTGNPYSMEQFRNLKKAFIQRVPQLSLFEKHLYTYSETHYKYSLDDDTWTLCTNYCKDAKSKLNSVISVNTLKKCFEKIKIADNDRLFIGKKEILKKDYPEFWAEN</sequence>
<dbReference type="EMBL" id="DVJO01000050">
    <property type="protein sequence ID" value="HIS82412.1"/>
    <property type="molecule type" value="Genomic_DNA"/>
</dbReference>
<protein>
    <submittedName>
        <fullName evidence="1">Uncharacterized protein</fullName>
    </submittedName>
</protein>
<name>A0A9D1FUG5_9BACT</name>
<proteinExistence type="predicted"/>
<reference evidence="1" key="2">
    <citation type="journal article" date="2021" name="PeerJ">
        <title>Extensive microbial diversity within the chicken gut microbiome revealed by metagenomics and culture.</title>
        <authorList>
            <person name="Gilroy R."/>
            <person name="Ravi A."/>
            <person name="Getino M."/>
            <person name="Pursley I."/>
            <person name="Horton D.L."/>
            <person name="Alikhan N.F."/>
            <person name="Baker D."/>
            <person name="Gharbi K."/>
            <person name="Hall N."/>
            <person name="Watson M."/>
            <person name="Adriaenssens E.M."/>
            <person name="Foster-Nyarko E."/>
            <person name="Jarju S."/>
            <person name="Secka A."/>
            <person name="Antonio M."/>
            <person name="Oren A."/>
            <person name="Chaudhuri R.R."/>
            <person name="La Ragione R."/>
            <person name="Hildebrand F."/>
            <person name="Pallen M.J."/>
        </authorList>
    </citation>
    <scope>NUCLEOTIDE SEQUENCE</scope>
    <source>
        <strain evidence="1">CHK152-2994</strain>
    </source>
</reference>
<evidence type="ECO:0000313" key="1">
    <source>
        <dbReference type="EMBL" id="HIS82412.1"/>
    </source>
</evidence>
<accession>A0A9D1FUG5</accession>
<reference evidence="1" key="1">
    <citation type="submission" date="2020-10" db="EMBL/GenBank/DDBJ databases">
        <authorList>
            <person name="Gilroy R."/>
        </authorList>
    </citation>
    <scope>NUCLEOTIDE SEQUENCE</scope>
    <source>
        <strain evidence="1">CHK152-2994</strain>
    </source>
</reference>
<gene>
    <name evidence="1" type="ORF">IAD41_02240</name>
</gene>
<comment type="caution">
    <text evidence="1">The sequence shown here is derived from an EMBL/GenBank/DDBJ whole genome shotgun (WGS) entry which is preliminary data.</text>
</comment>
<dbReference type="AlphaFoldDB" id="A0A9D1FUG5"/>